<evidence type="ECO:0000256" key="5">
    <source>
        <dbReference type="ARBA" id="ARBA00023004"/>
    </source>
</evidence>
<accession>A0ABS3CC14</accession>
<keyword evidence="3" id="KW-0949">S-adenosyl-L-methionine</keyword>
<dbReference type="InterPro" id="IPR023885">
    <property type="entry name" value="4Fe4S-binding_SPASM_dom"/>
</dbReference>
<dbReference type="InterPro" id="IPR034391">
    <property type="entry name" value="AdoMet-like_SPASM_containing"/>
</dbReference>
<comment type="cofactor">
    <cofactor evidence="1">
        <name>[4Fe-4S] cluster</name>
        <dbReference type="ChEBI" id="CHEBI:49883"/>
    </cofactor>
</comment>
<keyword evidence="2" id="KW-0004">4Fe-4S</keyword>
<reference evidence="9 10" key="1">
    <citation type="submission" date="2021-03" db="EMBL/GenBank/DDBJ databases">
        <title>novel species isolated from a fishpond in China.</title>
        <authorList>
            <person name="Lu H."/>
            <person name="Cai Z."/>
        </authorList>
    </citation>
    <scope>NUCLEOTIDE SEQUENCE [LARGE SCALE GENOMIC DNA]</scope>
    <source>
        <strain evidence="9 10">YJ13C</strain>
    </source>
</reference>
<dbReference type="Proteomes" id="UP000664480">
    <property type="component" value="Unassembled WGS sequence"/>
</dbReference>
<evidence type="ECO:0000259" key="7">
    <source>
        <dbReference type="Pfam" id="PF04055"/>
    </source>
</evidence>
<dbReference type="InterPro" id="IPR013785">
    <property type="entry name" value="Aldolase_TIM"/>
</dbReference>
<name>A0ABS3CC14_9BACT</name>
<dbReference type="PANTHER" id="PTHR11228:SF7">
    <property type="entry name" value="PQQA PEPTIDE CYCLASE"/>
    <property type="match status" value="1"/>
</dbReference>
<dbReference type="SUPFAM" id="SSF102114">
    <property type="entry name" value="Radical SAM enzymes"/>
    <property type="match status" value="1"/>
</dbReference>
<evidence type="ECO:0000313" key="10">
    <source>
        <dbReference type="Proteomes" id="UP000664480"/>
    </source>
</evidence>
<dbReference type="InterPro" id="IPR050377">
    <property type="entry name" value="Radical_SAM_PqqE_MftC-like"/>
</dbReference>
<proteinExistence type="predicted"/>
<evidence type="ECO:0000256" key="1">
    <source>
        <dbReference type="ARBA" id="ARBA00001966"/>
    </source>
</evidence>
<feature type="domain" description="Radical SAM core" evidence="7">
    <location>
        <begin position="50"/>
        <end position="211"/>
    </location>
</feature>
<dbReference type="EMBL" id="JAFKCU010000001">
    <property type="protein sequence ID" value="MBN7814640.1"/>
    <property type="molecule type" value="Genomic_DNA"/>
</dbReference>
<evidence type="ECO:0000256" key="2">
    <source>
        <dbReference type="ARBA" id="ARBA00022485"/>
    </source>
</evidence>
<evidence type="ECO:0000256" key="4">
    <source>
        <dbReference type="ARBA" id="ARBA00022723"/>
    </source>
</evidence>
<dbReference type="SFLD" id="SFLDG01387">
    <property type="entry name" value="BtrN-like_SPASM_domain_contain"/>
    <property type="match status" value="1"/>
</dbReference>
<evidence type="ECO:0000313" key="9">
    <source>
        <dbReference type="EMBL" id="MBN7814640.1"/>
    </source>
</evidence>
<dbReference type="InterPro" id="IPR058240">
    <property type="entry name" value="rSAM_sf"/>
</dbReference>
<protein>
    <submittedName>
        <fullName evidence="9">SPASM domain-containing protein</fullName>
    </submittedName>
</protein>
<keyword evidence="10" id="KW-1185">Reference proteome</keyword>
<dbReference type="Pfam" id="PF04055">
    <property type="entry name" value="Radical_SAM"/>
    <property type="match status" value="1"/>
</dbReference>
<evidence type="ECO:0000259" key="8">
    <source>
        <dbReference type="Pfam" id="PF13186"/>
    </source>
</evidence>
<dbReference type="CDD" id="cd01335">
    <property type="entry name" value="Radical_SAM"/>
    <property type="match status" value="1"/>
</dbReference>
<dbReference type="SFLD" id="SFLDG01067">
    <property type="entry name" value="SPASM/twitch_domain_containing"/>
    <property type="match status" value="1"/>
</dbReference>
<organism evidence="9 10">
    <name type="scientific">Algoriphagus pacificus</name>
    <dbReference type="NCBI Taxonomy" id="2811234"/>
    <lineage>
        <taxon>Bacteria</taxon>
        <taxon>Pseudomonadati</taxon>
        <taxon>Bacteroidota</taxon>
        <taxon>Cytophagia</taxon>
        <taxon>Cytophagales</taxon>
        <taxon>Cyclobacteriaceae</taxon>
        <taxon>Algoriphagus</taxon>
    </lineage>
</organism>
<keyword evidence="4" id="KW-0479">Metal-binding</keyword>
<dbReference type="InterPro" id="IPR007197">
    <property type="entry name" value="rSAM"/>
</dbReference>
<gene>
    <name evidence="9" type="ORF">J0A69_04335</name>
</gene>
<dbReference type="Gene3D" id="3.20.20.70">
    <property type="entry name" value="Aldolase class I"/>
    <property type="match status" value="1"/>
</dbReference>
<feature type="domain" description="4Fe4S-binding SPASM" evidence="8">
    <location>
        <begin position="267"/>
        <end position="333"/>
    </location>
</feature>
<dbReference type="SFLD" id="SFLDS00029">
    <property type="entry name" value="Radical_SAM"/>
    <property type="match status" value="1"/>
</dbReference>
<evidence type="ECO:0000256" key="3">
    <source>
        <dbReference type="ARBA" id="ARBA00022691"/>
    </source>
</evidence>
<comment type="caution">
    <text evidence="9">The sequence shown here is derived from an EMBL/GenBank/DDBJ whole genome shotgun (WGS) entry which is preliminary data.</text>
</comment>
<sequence length="334" mass="38764">MKNKWITAKAFFQYLTLNKFWNYLLLLVSFQVSKWMGKPILWGKPTTLSIEPTTSCNLRCPECPSGLRSFTRPTGMLQEQLFEKVIAEAKSHLSWLHLYFQGEPFLNPRFLEMVRFADQHKIFTSTSTNAHYLDAQRVEEVLDSGLKQLIVSMDGITQEVYEKYRVGGNLEKVQSGLALLIQRREELNKSFPRIILQFLVTGQNEHQLPALKKWAEERKVDELQLKTTQIYEFENGSELIPTDLGYSRYIPASDGKWKLKKKIENKCWRMWQGAVVTWDGKVVPCCFDKDAEHVMGELQSQSLAAVWSSQAYSLFREQLLSDRSQLEICKNCTE</sequence>
<dbReference type="Pfam" id="PF13186">
    <property type="entry name" value="SPASM"/>
    <property type="match status" value="1"/>
</dbReference>
<keyword evidence="5" id="KW-0408">Iron</keyword>
<dbReference type="PANTHER" id="PTHR11228">
    <property type="entry name" value="RADICAL SAM DOMAIN PROTEIN"/>
    <property type="match status" value="1"/>
</dbReference>
<keyword evidence="6" id="KW-0411">Iron-sulfur</keyword>
<evidence type="ECO:0000256" key="6">
    <source>
        <dbReference type="ARBA" id="ARBA00023014"/>
    </source>
</evidence>